<dbReference type="Gene3D" id="2.60.110.10">
    <property type="entry name" value="Thaumatin"/>
    <property type="match status" value="1"/>
</dbReference>
<evidence type="ECO:0000313" key="3">
    <source>
        <dbReference type="Proteomes" id="UP000241462"/>
    </source>
</evidence>
<dbReference type="InParanoid" id="A0A2T3A5Y9"/>
<sequence>MQFPVLALPLLAALASAIPNPSGAQVTPAPLAAKRDLTHVTVTIVNKMPQSLSTSVASNGGDATLVSGGGSGVMAAKATATIVAPQNWNGNVAFGLANYSSMQVPSLIEPGLTQVSGEWMFDIDVSYVNGFTVPITCTCNSGNTFLSGCNKDLWALATCDQDGETKIAAAGACQNPTNEASGSATSASPFFAPCAGKAYTFPNDNDANSEGKCDTGSATCCVGTAADGC</sequence>
<accession>A0A2T3A5Y9</accession>
<organism evidence="2 3">
    <name type="scientific">Coniella lustricola</name>
    <dbReference type="NCBI Taxonomy" id="2025994"/>
    <lineage>
        <taxon>Eukaryota</taxon>
        <taxon>Fungi</taxon>
        <taxon>Dikarya</taxon>
        <taxon>Ascomycota</taxon>
        <taxon>Pezizomycotina</taxon>
        <taxon>Sordariomycetes</taxon>
        <taxon>Sordariomycetidae</taxon>
        <taxon>Diaporthales</taxon>
        <taxon>Schizoparmaceae</taxon>
        <taxon>Coniella</taxon>
    </lineage>
</organism>
<feature type="chain" id="PRO_5015747059" description="Thaumatin" evidence="1">
    <location>
        <begin position="18"/>
        <end position="229"/>
    </location>
</feature>
<gene>
    <name evidence="2" type="ORF">BD289DRAFT_483353</name>
</gene>
<dbReference type="Proteomes" id="UP000241462">
    <property type="component" value="Unassembled WGS sequence"/>
</dbReference>
<dbReference type="OrthoDB" id="430315at2759"/>
<feature type="signal peptide" evidence="1">
    <location>
        <begin position="1"/>
        <end position="17"/>
    </location>
</feature>
<name>A0A2T3A5Y9_9PEZI</name>
<keyword evidence="1" id="KW-0732">Signal</keyword>
<evidence type="ECO:0000313" key="2">
    <source>
        <dbReference type="EMBL" id="PSR83429.1"/>
    </source>
</evidence>
<reference evidence="2 3" key="1">
    <citation type="journal article" date="2018" name="Mycol. Prog.">
        <title>Coniella lustricola, a new species from submerged detritus.</title>
        <authorList>
            <person name="Raudabaugh D.B."/>
            <person name="Iturriaga T."/>
            <person name="Carver A."/>
            <person name="Mondo S."/>
            <person name="Pangilinan J."/>
            <person name="Lipzen A."/>
            <person name="He G."/>
            <person name="Amirebrahimi M."/>
            <person name="Grigoriev I.V."/>
            <person name="Miller A.N."/>
        </authorList>
    </citation>
    <scope>NUCLEOTIDE SEQUENCE [LARGE SCALE GENOMIC DNA]</scope>
    <source>
        <strain evidence="2 3">B22-T-1</strain>
    </source>
</reference>
<dbReference type="SUPFAM" id="SSF49870">
    <property type="entry name" value="Osmotin, thaumatin-like protein"/>
    <property type="match status" value="1"/>
</dbReference>
<proteinExistence type="predicted"/>
<keyword evidence="3" id="KW-1185">Reference proteome</keyword>
<evidence type="ECO:0008006" key="4">
    <source>
        <dbReference type="Google" id="ProtNLM"/>
    </source>
</evidence>
<evidence type="ECO:0000256" key="1">
    <source>
        <dbReference type="SAM" id="SignalP"/>
    </source>
</evidence>
<protein>
    <recommendedName>
        <fullName evidence="4">Thaumatin</fullName>
    </recommendedName>
</protein>
<dbReference type="InterPro" id="IPR037176">
    <property type="entry name" value="Osmotin/thaumatin-like_sf"/>
</dbReference>
<dbReference type="AlphaFoldDB" id="A0A2T3A5Y9"/>
<dbReference type="EMBL" id="KZ678460">
    <property type="protein sequence ID" value="PSR83429.1"/>
    <property type="molecule type" value="Genomic_DNA"/>
</dbReference>